<organism evidence="2">
    <name type="scientific">Tanacetum cinerariifolium</name>
    <name type="common">Dalmatian daisy</name>
    <name type="synonym">Chrysanthemum cinerariifolium</name>
    <dbReference type="NCBI Taxonomy" id="118510"/>
    <lineage>
        <taxon>Eukaryota</taxon>
        <taxon>Viridiplantae</taxon>
        <taxon>Streptophyta</taxon>
        <taxon>Embryophyta</taxon>
        <taxon>Tracheophyta</taxon>
        <taxon>Spermatophyta</taxon>
        <taxon>Magnoliopsida</taxon>
        <taxon>eudicotyledons</taxon>
        <taxon>Gunneridae</taxon>
        <taxon>Pentapetalae</taxon>
        <taxon>asterids</taxon>
        <taxon>campanulids</taxon>
        <taxon>Asterales</taxon>
        <taxon>Asteraceae</taxon>
        <taxon>Asteroideae</taxon>
        <taxon>Anthemideae</taxon>
        <taxon>Anthemidinae</taxon>
        <taxon>Tanacetum</taxon>
    </lineage>
</organism>
<feature type="region of interest" description="Disordered" evidence="1">
    <location>
        <begin position="29"/>
        <end position="50"/>
    </location>
</feature>
<feature type="non-terminal residue" evidence="2">
    <location>
        <position position="1"/>
    </location>
</feature>
<reference evidence="2" key="1">
    <citation type="journal article" date="2019" name="Sci. Rep.">
        <title>Draft genome of Tanacetum cinerariifolium, the natural source of mosquito coil.</title>
        <authorList>
            <person name="Yamashiro T."/>
            <person name="Shiraishi A."/>
            <person name="Satake H."/>
            <person name="Nakayama K."/>
        </authorList>
    </citation>
    <scope>NUCLEOTIDE SEQUENCE</scope>
</reference>
<evidence type="ECO:0000256" key="1">
    <source>
        <dbReference type="SAM" id="MobiDB-lite"/>
    </source>
</evidence>
<comment type="caution">
    <text evidence="2">The sequence shown here is derived from an EMBL/GenBank/DDBJ whole genome shotgun (WGS) entry which is preliminary data.</text>
</comment>
<protein>
    <submittedName>
        <fullName evidence="2">Uncharacterized protein</fullName>
    </submittedName>
</protein>
<evidence type="ECO:0000313" key="2">
    <source>
        <dbReference type="EMBL" id="GFB25583.1"/>
    </source>
</evidence>
<dbReference type="EMBL" id="BKCJ010586458">
    <property type="protein sequence ID" value="GFB25583.1"/>
    <property type="molecule type" value="Genomic_DNA"/>
</dbReference>
<accession>A0A699LAA1</accession>
<sequence length="111" mass="11987">TTVSYTVPLLLVAPDHGESELEASVDKLFDEGGSGTHAEQGDSTDGRGAPGINIQSVAETMDTAAEDVVLLQPRRQKKRKTIVAGAGELLHPLKIKGGSWNLERVFHRWQV</sequence>
<dbReference type="AlphaFoldDB" id="A0A699LAA1"/>
<proteinExistence type="predicted"/>
<gene>
    <name evidence="2" type="ORF">Tci_697554</name>
</gene>
<name>A0A699LAA1_TANCI</name>